<evidence type="ECO:0000256" key="1">
    <source>
        <dbReference type="SAM" id="MobiDB-lite"/>
    </source>
</evidence>
<reference evidence="2 3" key="1">
    <citation type="submission" date="2017-07" db="EMBL/GenBank/DDBJ databases">
        <title>Complete genome sequence of Actinoalloteichus hoggarensis DSM 45943, type strain of Actinoalloteichus hoggarensis.</title>
        <authorList>
            <person name="Ruckert C."/>
            <person name="Nouioui I."/>
            <person name="Willmese J."/>
            <person name="van Wezel G."/>
            <person name="Klenk H.-P."/>
            <person name="Kalinowski J."/>
            <person name="Zotchev S.B."/>
        </authorList>
    </citation>
    <scope>NUCLEOTIDE SEQUENCE [LARGE SCALE GENOMIC DNA]</scope>
    <source>
        <strain evidence="2 3">DSM 45943</strain>
    </source>
</reference>
<name>A0A221W158_9PSEU</name>
<dbReference type="AlphaFoldDB" id="A0A221W158"/>
<gene>
    <name evidence="2" type="ORF">AHOG_09240</name>
</gene>
<feature type="region of interest" description="Disordered" evidence="1">
    <location>
        <begin position="38"/>
        <end position="70"/>
    </location>
</feature>
<evidence type="ECO:0000313" key="3">
    <source>
        <dbReference type="Proteomes" id="UP000204221"/>
    </source>
</evidence>
<dbReference type="Proteomes" id="UP000204221">
    <property type="component" value="Chromosome"/>
</dbReference>
<dbReference type="EMBL" id="CP022521">
    <property type="protein sequence ID" value="ASO19492.1"/>
    <property type="molecule type" value="Genomic_DNA"/>
</dbReference>
<sequence length="111" mass="12170">MLISPTGVATDIGVMPVPEATPLSSAGLRYLVRHRATADRPGPFDTRPLGLRHARPVPSPVQPESHYSPDLQVAVDLDGRPLIETMGKDWKTKASSDGDEGPEEHYDWEEE</sequence>
<dbReference type="KEGG" id="ahg:AHOG_09240"/>
<protein>
    <submittedName>
        <fullName evidence="2">Uncharacterized protein</fullName>
    </submittedName>
</protein>
<feature type="region of interest" description="Disordered" evidence="1">
    <location>
        <begin position="86"/>
        <end position="111"/>
    </location>
</feature>
<dbReference type="InterPro" id="IPR025843">
    <property type="entry name" value="Actino_peptide"/>
</dbReference>
<feature type="compositionally biased region" description="Acidic residues" evidence="1">
    <location>
        <begin position="97"/>
        <end position="111"/>
    </location>
</feature>
<keyword evidence="3" id="KW-1185">Reference proteome</keyword>
<dbReference type="InterPro" id="IPR026496">
    <property type="entry name" value="GRASP_targ"/>
</dbReference>
<accession>A0A221W158</accession>
<feature type="compositionally biased region" description="Basic and acidic residues" evidence="1">
    <location>
        <begin position="86"/>
        <end position="96"/>
    </location>
</feature>
<organism evidence="2 3">
    <name type="scientific">Actinoalloteichus hoggarensis</name>
    <dbReference type="NCBI Taxonomy" id="1470176"/>
    <lineage>
        <taxon>Bacteria</taxon>
        <taxon>Bacillati</taxon>
        <taxon>Actinomycetota</taxon>
        <taxon>Actinomycetes</taxon>
        <taxon>Pseudonocardiales</taxon>
        <taxon>Pseudonocardiaceae</taxon>
        <taxon>Actinoalloteichus</taxon>
    </lineage>
</organism>
<dbReference type="NCBIfam" id="TIGR04186">
    <property type="entry name" value="GRASP_targ"/>
    <property type="match status" value="1"/>
</dbReference>
<evidence type="ECO:0000313" key="2">
    <source>
        <dbReference type="EMBL" id="ASO19492.1"/>
    </source>
</evidence>
<dbReference type="Pfam" id="PF14408">
    <property type="entry name" value="Actino_peptide"/>
    <property type="match status" value="1"/>
</dbReference>
<proteinExistence type="predicted"/>
<dbReference type="RefSeq" id="WP_245856663.1">
    <property type="nucleotide sequence ID" value="NZ_CP022521.1"/>
</dbReference>